<comment type="subcellular location">
    <subcellularLocation>
        <location evidence="3">Cytoplasm</location>
    </subcellularLocation>
</comment>
<dbReference type="Proteomes" id="UP000287439">
    <property type="component" value="Unassembled WGS sequence"/>
</dbReference>
<evidence type="ECO:0000313" key="6">
    <source>
        <dbReference type="EMBL" id="RTH15524.1"/>
    </source>
</evidence>
<sequence>MPRGSVESVPSFSPTSKRERDWMKPWLGFAESSFLKRPEPKRVHSLEIHMVYRGGRTLVQRAHSSGALRILRPFDLGDRILLQLITLGPGLLDGDLFRIEVHVGPGAKALLVNQSAGKVHPGLARQEVVIQAAQESELEFYPGLSILFPQASLEQRTRVWLEPGARFGLLETWALGRMARGEAWDFVFLDTRTEVDQGSIPLFRDALLLSPLNASRPGFMEGRPYLASGFWTWPAPDPGMELGGTWALAWSSTAQAHLVLRGTASEGAGLLGALTDRLYVCRQSWGLVRLDLGRYSSAWAGSGATPISFPGQPRTSCGKTGCELPSPRTPSPC</sequence>
<evidence type="ECO:0000313" key="10">
    <source>
        <dbReference type="Proteomes" id="UP000287439"/>
    </source>
</evidence>
<feature type="region of interest" description="Disordered" evidence="4">
    <location>
        <begin position="310"/>
        <end position="333"/>
    </location>
</feature>
<dbReference type="GO" id="GO:0005737">
    <property type="term" value="C:cytoplasm"/>
    <property type="evidence" value="ECO:0007669"/>
    <property type="project" value="UniProtKB-SubCell"/>
</dbReference>
<dbReference type="Pfam" id="PF01774">
    <property type="entry name" value="UreD"/>
    <property type="match status" value="1"/>
</dbReference>
<dbReference type="InterPro" id="IPR002669">
    <property type="entry name" value="UreD"/>
</dbReference>
<dbReference type="Proteomes" id="UP000287173">
    <property type="component" value="Unassembled WGS sequence"/>
</dbReference>
<evidence type="ECO:0000256" key="1">
    <source>
        <dbReference type="ARBA" id="ARBA00007177"/>
    </source>
</evidence>
<dbReference type="GO" id="GO:0016151">
    <property type="term" value="F:nickel cation binding"/>
    <property type="evidence" value="ECO:0007669"/>
    <property type="project" value="UniProtKB-UniRule"/>
</dbReference>
<keyword evidence="3" id="KW-0996">Nickel insertion</keyword>
<reference evidence="8 9" key="1">
    <citation type="journal article" date="2019" name="Extremophiles">
        <title>Biogeography of thermophiles and predominance of Thermus scotoductus in domestic water heaters.</title>
        <authorList>
            <person name="Wilpiszeski R.L."/>
            <person name="Zhang Z."/>
            <person name="House C.H."/>
        </authorList>
    </citation>
    <scope>NUCLEOTIDE SEQUENCE [LARGE SCALE GENOMIC DNA]</scope>
    <source>
        <strain evidence="7 9">17_S17</strain>
        <strain evidence="6 10">28_S28</strain>
        <strain evidence="5 8">34_S34</strain>
    </source>
</reference>
<evidence type="ECO:0000313" key="8">
    <source>
        <dbReference type="Proteomes" id="UP000286734"/>
    </source>
</evidence>
<comment type="similarity">
    <text evidence="1 3">Belongs to the UreD family.</text>
</comment>
<dbReference type="HAMAP" id="MF_01384">
    <property type="entry name" value="UreD"/>
    <property type="match status" value="1"/>
</dbReference>
<protein>
    <recommendedName>
        <fullName evidence="3">Urease accessory protein UreD</fullName>
    </recommendedName>
</protein>
<comment type="subunit">
    <text evidence="3">UreD, UreF and UreG form a complex that acts as a GTP-hydrolysis-dependent molecular chaperone, activating the urease apoprotein by helping to assemble the nickel containing metallocenter of UreC. The UreE protein probably delivers the nickel.</text>
</comment>
<evidence type="ECO:0000256" key="3">
    <source>
        <dbReference type="HAMAP-Rule" id="MF_01384"/>
    </source>
</evidence>
<evidence type="ECO:0000313" key="5">
    <source>
        <dbReference type="EMBL" id="RTH05303.1"/>
    </source>
</evidence>
<evidence type="ECO:0000313" key="9">
    <source>
        <dbReference type="Proteomes" id="UP000287173"/>
    </source>
</evidence>
<dbReference type="Proteomes" id="UP000286734">
    <property type="component" value="Unassembled WGS sequence"/>
</dbReference>
<dbReference type="EMBL" id="PELV01000378">
    <property type="protein sequence ID" value="RTH15524.1"/>
    <property type="molecule type" value="Genomic_DNA"/>
</dbReference>
<comment type="caution">
    <text evidence="7">The sequence shown here is derived from an EMBL/GenBank/DDBJ whole genome shotgun (WGS) entry which is preliminary data.</text>
</comment>
<dbReference type="EMBL" id="PELP01000122">
    <property type="protein sequence ID" value="RTH05303.1"/>
    <property type="molecule type" value="Genomic_DNA"/>
</dbReference>
<gene>
    <name evidence="3" type="primary">ureD</name>
    <name evidence="7" type="ORF">CSW30_15005</name>
    <name evidence="6" type="ORF">CSW41_10340</name>
    <name evidence="5" type="ORF">CSW47_05485</name>
</gene>
<organism evidence="7 9">
    <name type="scientific">Thermus scotoductus</name>
    <dbReference type="NCBI Taxonomy" id="37636"/>
    <lineage>
        <taxon>Bacteria</taxon>
        <taxon>Thermotogati</taxon>
        <taxon>Deinococcota</taxon>
        <taxon>Deinococci</taxon>
        <taxon>Thermales</taxon>
        <taxon>Thermaceae</taxon>
        <taxon>Thermus</taxon>
    </lineage>
</organism>
<evidence type="ECO:0000256" key="4">
    <source>
        <dbReference type="SAM" id="MobiDB-lite"/>
    </source>
</evidence>
<evidence type="ECO:0000256" key="2">
    <source>
        <dbReference type="ARBA" id="ARBA00023186"/>
    </source>
</evidence>
<accession>A0A430UK56</accession>
<proteinExistence type="inferred from homology"/>
<keyword evidence="3" id="KW-0963">Cytoplasm</keyword>
<dbReference type="PANTHER" id="PTHR33643:SF1">
    <property type="entry name" value="UREASE ACCESSORY PROTEIN D"/>
    <property type="match status" value="1"/>
</dbReference>
<comment type="function">
    <text evidence="3">Required for maturation of urease via the functional incorporation of the urease nickel metallocenter.</text>
</comment>
<name>A0A430UK56_THESC</name>
<dbReference type="PANTHER" id="PTHR33643">
    <property type="entry name" value="UREASE ACCESSORY PROTEIN D"/>
    <property type="match status" value="1"/>
</dbReference>
<dbReference type="EMBL" id="PEMG01000484">
    <property type="protein sequence ID" value="RTI03624.1"/>
    <property type="molecule type" value="Genomic_DNA"/>
</dbReference>
<evidence type="ECO:0000313" key="7">
    <source>
        <dbReference type="EMBL" id="RTI03624.1"/>
    </source>
</evidence>
<dbReference type="AlphaFoldDB" id="A0A430UK56"/>
<keyword evidence="2 3" id="KW-0143">Chaperone</keyword>